<name>A0ABQ8F8W9_9FUNG</name>
<evidence type="ECO:0000256" key="4">
    <source>
        <dbReference type="ARBA" id="ARBA00023136"/>
    </source>
</evidence>
<feature type="transmembrane region" description="Helical" evidence="5">
    <location>
        <begin position="12"/>
        <end position="32"/>
    </location>
</feature>
<comment type="caution">
    <text evidence="6">The sequence shown here is derived from an EMBL/GenBank/DDBJ whole genome shotgun (WGS) entry which is preliminary data.</text>
</comment>
<organism evidence="6 7">
    <name type="scientific">Batrachochytrium salamandrivorans</name>
    <dbReference type="NCBI Taxonomy" id="1357716"/>
    <lineage>
        <taxon>Eukaryota</taxon>
        <taxon>Fungi</taxon>
        <taxon>Fungi incertae sedis</taxon>
        <taxon>Chytridiomycota</taxon>
        <taxon>Chytridiomycota incertae sedis</taxon>
        <taxon>Chytridiomycetes</taxon>
        <taxon>Rhizophydiales</taxon>
        <taxon>Rhizophydiales incertae sedis</taxon>
        <taxon>Batrachochytrium</taxon>
    </lineage>
</organism>
<proteinExistence type="predicted"/>
<accession>A0ABQ8F8W9</accession>
<evidence type="ECO:0000313" key="6">
    <source>
        <dbReference type="EMBL" id="KAH6594254.1"/>
    </source>
</evidence>
<comment type="subcellular location">
    <subcellularLocation>
        <location evidence="1">Membrane</location>
    </subcellularLocation>
</comment>
<evidence type="ECO:0000313" key="7">
    <source>
        <dbReference type="Proteomes" id="UP001648503"/>
    </source>
</evidence>
<dbReference type="Proteomes" id="UP001648503">
    <property type="component" value="Unassembled WGS sequence"/>
</dbReference>
<evidence type="ECO:0000256" key="2">
    <source>
        <dbReference type="ARBA" id="ARBA00022692"/>
    </source>
</evidence>
<keyword evidence="4 5" id="KW-0472">Membrane</keyword>
<protein>
    <submittedName>
        <fullName evidence="6">Uncharacterized protein</fullName>
    </submittedName>
</protein>
<evidence type="ECO:0000256" key="5">
    <source>
        <dbReference type="SAM" id="Phobius"/>
    </source>
</evidence>
<keyword evidence="3 5" id="KW-1133">Transmembrane helix</keyword>
<evidence type="ECO:0000256" key="1">
    <source>
        <dbReference type="ARBA" id="ARBA00004370"/>
    </source>
</evidence>
<keyword evidence="7" id="KW-1185">Reference proteome</keyword>
<dbReference type="Pfam" id="PF23489">
    <property type="entry name" value="V-ATPase_su_f"/>
    <property type="match status" value="1"/>
</dbReference>
<feature type="transmembrane region" description="Helical" evidence="5">
    <location>
        <begin position="52"/>
        <end position="72"/>
    </location>
</feature>
<sequence length="90" mass="9752">MKLIFVSQLTAVVWGITSLCGVIFLLGLGSLYHTGYEELIEGKNAPPDPAATARGCFISALVFAALAAFFLFQSIMHKKEAERESRFAGI</sequence>
<gene>
    <name evidence="6" type="ORF">BASA50_006726</name>
</gene>
<dbReference type="EMBL" id="JAFCIX010000336">
    <property type="protein sequence ID" value="KAH6594254.1"/>
    <property type="molecule type" value="Genomic_DNA"/>
</dbReference>
<keyword evidence="2 5" id="KW-0812">Transmembrane</keyword>
<reference evidence="6 7" key="1">
    <citation type="submission" date="2021-02" db="EMBL/GenBank/DDBJ databases">
        <title>Variation within the Batrachochytrium salamandrivorans European outbreak.</title>
        <authorList>
            <person name="Kelly M."/>
            <person name="Pasmans F."/>
            <person name="Shea T.P."/>
            <person name="Munoz J.F."/>
            <person name="Carranza S."/>
            <person name="Cuomo C.A."/>
            <person name="Martel A."/>
        </authorList>
    </citation>
    <scope>NUCLEOTIDE SEQUENCE [LARGE SCALE GENOMIC DNA]</scope>
    <source>
        <strain evidence="6 7">AMFP18/2</strain>
    </source>
</reference>
<evidence type="ECO:0000256" key="3">
    <source>
        <dbReference type="ARBA" id="ARBA00022989"/>
    </source>
</evidence>
<dbReference type="InterPro" id="IPR056552">
    <property type="entry name" value="Ribonucl_Kappa"/>
</dbReference>